<dbReference type="Gene3D" id="3.30.160.20">
    <property type="match status" value="1"/>
</dbReference>
<keyword evidence="8" id="KW-0694">RNA-binding</keyword>
<dbReference type="Gene3D" id="1.10.1520.10">
    <property type="entry name" value="Ribonuclease III domain"/>
    <property type="match status" value="1"/>
</dbReference>
<dbReference type="PANTHER" id="PTHR14950">
    <property type="entry name" value="DICER-RELATED"/>
    <property type="match status" value="1"/>
</dbReference>
<keyword evidence="4" id="KW-0479">Metal-binding</keyword>
<keyword evidence="7" id="KW-0460">Magnesium</keyword>
<organism evidence="12 13">
    <name type="scientific">Crotalaria pallida</name>
    <name type="common">Smooth rattlebox</name>
    <name type="synonym">Crotalaria striata</name>
    <dbReference type="NCBI Taxonomy" id="3830"/>
    <lineage>
        <taxon>Eukaryota</taxon>
        <taxon>Viridiplantae</taxon>
        <taxon>Streptophyta</taxon>
        <taxon>Embryophyta</taxon>
        <taxon>Tracheophyta</taxon>
        <taxon>Spermatophyta</taxon>
        <taxon>Magnoliopsida</taxon>
        <taxon>eudicotyledons</taxon>
        <taxon>Gunneridae</taxon>
        <taxon>Pentapetalae</taxon>
        <taxon>rosids</taxon>
        <taxon>fabids</taxon>
        <taxon>Fabales</taxon>
        <taxon>Fabaceae</taxon>
        <taxon>Papilionoideae</taxon>
        <taxon>50 kb inversion clade</taxon>
        <taxon>genistoids sensu lato</taxon>
        <taxon>core genistoids</taxon>
        <taxon>Crotalarieae</taxon>
        <taxon>Crotalaria</taxon>
    </lineage>
</organism>
<feature type="compositionally biased region" description="Low complexity" evidence="9">
    <location>
        <begin position="8"/>
        <end position="22"/>
    </location>
</feature>
<dbReference type="EMBL" id="JAYWIO010000005">
    <property type="protein sequence ID" value="KAK7258809.1"/>
    <property type="molecule type" value="Genomic_DNA"/>
</dbReference>
<dbReference type="Proteomes" id="UP001372338">
    <property type="component" value="Unassembled WGS sequence"/>
</dbReference>
<feature type="domain" description="RNase III" evidence="11">
    <location>
        <begin position="32"/>
        <end position="173"/>
    </location>
</feature>
<keyword evidence="3" id="KW-0540">Nuclease</keyword>
<comment type="cofactor">
    <cofactor evidence="1">
        <name>Mn(2+)</name>
        <dbReference type="ChEBI" id="CHEBI:29035"/>
    </cofactor>
</comment>
<evidence type="ECO:0000256" key="10">
    <source>
        <dbReference type="SAM" id="Phobius"/>
    </source>
</evidence>
<protein>
    <recommendedName>
        <fullName evidence="11">RNase III domain-containing protein</fullName>
    </recommendedName>
</protein>
<keyword evidence="10" id="KW-0812">Transmembrane</keyword>
<dbReference type="SUPFAM" id="SSF69065">
    <property type="entry name" value="RNase III domain-like"/>
    <property type="match status" value="1"/>
</dbReference>
<dbReference type="InterPro" id="IPR036389">
    <property type="entry name" value="RNase_III_sf"/>
</dbReference>
<evidence type="ECO:0000313" key="13">
    <source>
        <dbReference type="Proteomes" id="UP001372338"/>
    </source>
</evidence>
<evidence type="ECO:0000313" key="12">
    <source>
        <dbReference type="EMBL" id="KAK7258809.1"/>
    </source>
</evidence>
<dbReference type="GO" id="GO:0004525">
    <property type="term" value="F:ribonuclease III activity"/>
    <property type="evidence" value="ECO:0007669"/>
    <property type="project" value="InterPro"/>
</dbReference>
<evidence type="ECO:0000256" key="6">
    <source>
        <dbReference type="ARBA" id="ARBA00022801"/>
    </source>
</evidence>
<dbReference type="InterPro" id="IPR000999">
    <property type="entry name" value="RNase_III_dom"/>
</dbReference>
<keyword evidence="10" id="KW-0472">Membrane</keyword>
<dbReference type="GO" id="GO:0005634">
    <property type="term" value="C:nucleus"/>
    <property type="evidence" value="ECO:0007669"/>
    <property type="project" value="TreeGrafter"/>
</dbReference>
<evidence type="ECO:0000256" key="4">
    <source>
        <dbReference type="ARBA" id="ARBA00022723"/>
    </source>
</evidence>
<dbReference type="AlphaFoldDB" id="A0AAN9EJP5"/>
<evidence type="ECO:0000256" key="2">
    <source>
        <dbReference type="ARBA" id="ARBA00001946"/>
    </source>
</evidence>
<evidence type="ECO:0000256" key="3">
    <source>
        <dbReference type="ARBA" id="ARBA00022722"/>
    </source>
</evidence>
<evidence type="ECO:0000259" key="11">
    <source>
        <dbReference type="PROSITE" id="PS50142"/>
    </source>
</evidence>
<dbReference type="GO" id="GO:0003723">
    <property type="term" value="F:RNA binding"/>
    <property type="evidence" value="ECO:0007669"/>
    <property type="project" value="UniProtKB-KW"/>
</dbReference>
<dbReference type="PROSITE" id="PS50142">
    <property type="entry name" value="RNASE_3_2"/>
    <property type="match status" value="1"/>
</dbReference>
<dbReference type="FunFam" id="1.10.1520.10:FF:000004">
    <property type="entry name" value="Endoribonuclease dicer-like 1"/>
    <property type="match status" value="1"/>
</dbReference>
<evidence type="ECO:0000256" key="7">
    <source>
        <dbReference type="ARBA" id="ARBA00022842"/>
    </source>
</evidence>
<evidence type="ECO:0000256" key="9">
    <source>
        <dbReference type="SAM" id="MobiDB-lite"/>
    </source>
</evidence>
<dbReference type="GO" id="GO:0030422">
    <property type="term" value="P:siRNA processing"/>
    <property type="evidence" value="ECO:0007669"/>
    <property type="project" value="TreeGrafter"/>
</dbReference>
<dbReference type="Pfam" id="PF00636">
    <property type="entry name" value="Ribonuclease_3"/>
    <property type="match status" value="1"/>
</dbReference>
<keyword evidence="10" id="KW-1133">Transmembrane helix</keyword>
<keyword evidence="5" id="KW-0255">Endonuclease</keyword>
<dbReference type="CDD" id="cd00593">
    <property type="entry name" value="RIBOc"/>
    <property type="match status" value="1"/>
</dbReference>
<accession>A0AAN9EJP5</accession>
<sequence length="300" mass="34273">MESQQEQKPLLLQTKLKPSSLSPSPPPSSRSLHEVEEILGYEFKNKSLLEQAFTHSTYNNNSFSYERLEFIGDAVLNLLMTKEQYFSYPNLGPGKLTRLRSANVDTEKLARVAVKHRLHHYLRHNKPLLDEQIQQFCDGISEYPLHSNGLIEVPKSLADIVESTVGAVFIDCDSSVDTVWKVFKRLLEPIIDPNTIKIHPVTELHEICQKRNLVIKFVDSWKESKAFNVFINGKLVGIGKHVSKKEVAYNRAAKNALDNIEKVFNEHPRGTREKIGTMNSVYYFSLVFLFTLITLSQFAP</sequence>
<evidence type="ECO:0000256" key="8">
    <source>
        <dbReference type="ARBA" id="ARBA00022884"/>
    </source>
</evidence>
<feature type="transmembrane region" description="Helical" evidence="10">
    <location>
        <begin position="281"/>
        <end position="299"/>
    </location>
</feature>
<proteinExistence type="predicted"/>
<gene>
    <name evidence="12" type="ORF">RIF29_24396</name>
</gene>
<dbReference type="GO" id="GO:0046872">
    <property type="term" value="F:metal ion binding"/>
    <property type="evidence" value="ECO:0007669"/>
    <property type="project" value="UniProtKB-KW"/>
</dbReference>
<name>A0AAN9EJP5_CROPI</name>
<dbReference type="GO" id="GO:0005737">
    <property type="term" value="C:cytoplasm"/>
    <property type="evidence" value="ECO:0007669"/>
    <property type="project" value="TreeGrafter"/>
</dbReference>
<dbReference type="InterPro" id="IPR014720">
    <property type="entry name" value="dsRBD_dom"/>
</dbReference>
<keyword evidence="13" id="KW-1185">Reference proteome</keyword>
<comment type="cofactor">
    <cofactor evidence="2">
        <name>Mg(2+)</name>
        <dbReference type="ChEBI" id="CHEBI:18420"/>
    </cofactor>
</comment>
<evidence type="ECO:0000256" key="1">
    <source>
        <dbReference type="ARBA" id="ARBA00001936"/>
    </source>
</evidence>
<keyword evidence="6" id="KW-0378">Hydrolase</keyword>
<reference evidence="12 13" key="1">
    <citation type="submission" date="2024-01" db="EMBL/GenBank/DDBJ databases">
        <title>The genomes of 5 underutilized Papilionoideae crops provide insights into root nodulation and disease resistanc.</title>
        <authorList>
            <person name="Yuan L."/>
        </authorList>
    </citation>
    <scope>NUCLEOTIDE SEQUENCE [LARGE SCALE GENOMIC DNA]</scope>
    <source>
        <strain evidence="12">ZHUSHIDOU_FW_LH</strain>
        <tissue evidence="12">Leaf</tissue>
    </source>
</reference>
<dbReference type="SMART" id="SM00535">
    <property type="entry name" value="RIBOc"/>
    <property type="match status" value="1"/>
</dbReference>
<dbReference type="Pfam" id="PF00035">
    <property type="entry name" value="dsrm"/>
    <property type="match status" value="1"/>
</dbReference>
<comment type="caution">
    <text evidence="12">The sequence shown here is derived from an EMBL/GenBank/DDBJ whole genome shotgun (WGS) entry which is preliminary data.</text>
</comment>
<feature type="region of interest" description="Disordered" evidence="9">
    <location>
        <begin position="1"/>
        <end position="31"/>
    </location>
</feature>
<dbReference type="SUPFAM" id="SSF54768">
    <property type="entry name" value="dsRNA-binding domain-like"/>
    <property type="match status" value="1"/>
</dbReference>
<dbReference type="PANTHER" id="PTHR14950:SF54">
    <property type="entry name" value="RNASE II-LIKE 1"/>
    <property type="match status" value="1"/>
</dbReference>
<evidence type="ECO:0000256" key="5">
    <source>
        <dbReference type="ARBA" id="ARBA00022759"/>
    </source>
</evidence>